<protein>
    <submittedName>
        <fullName evidence="1">Uncharacterized protein</fullName>
    </submittedName>
</protein>
<sequence length="84" mass="9492">MSNRNANPFSLFLILILLVLSTDSQADVKLGFVRGLIDQTSRSLSTLREGITAMNNSFEHARTMFMNMNDTNLNNENHESNETQ</sequence>
<reference evidence="1 2" key="1">
    <citation type="submission" date="2019-07" db="EMBL/GenBank/DDBJ databases">
        <title>Genomic Encyclopedia of Type Strains, Phase I: the one thousand microbial genomes (KMG-I) project.</title>
        <authorList>
            <person name="Kyrpides N."/>
        </authorList>
    </citation>
    <scope>NUCLEOTIDE SEQUENCE [LARGE SCALE GENOMIC DNA]</scope>
    <source>
        <strain evidence="1 2">DSM 6562</strain>
    </source>
</reference>
<name>A0A5S4ZY79_9FIRM</name>
<accession>A0A5S4ZY79</accession>
<dbReference type="RefSeq" id="WP_166510330.1">
    <property type="nucleotide sequence ID" value="NZ_VNHM01000001.1"/>
</dbReference>
<proteinExistence type="predicted"/>
<gene>
    <name evidence="1" type="ORF">LX24_00266</name>
</gene>
<comment type="caution">
    <text evidence="1">The sequence shown here is derived from an EMBL/GenBank/DDBJ whole genome shotgun (WGS) entry which is preliminary data.</text>
</comment>
<evidence type="ECO:0000313" key="1">
    <source>
        <dbReference type="EMBL" id="TYO97982.1"/>
    </source>
</evidence>
<dbReference type="AlphaFoldDB" id="A0A5S4ZY79"/>
<dbReference type="Proteomes" id="UP000323166">
    <property type="component" value="Unassembled WGS sequence"/>
</dbReference>
<evidence type="ECO:0000313" key="2">
    <source>
        <dbReference type="Proteomes" id="UP000323166"/>
    </source>
</evidence>
<organism evidence="1 2">
    <name type="scientific">Desulfallas thermosapovorans DSM 6562</name>
    <dbReference type="NCBI Taxonomy" id="1121431"/>
    <lineage>
        <taxon>Bacteria</taxon>
        <taxon>Bacillati</taxon>
        <taxon>Bacillota</taxon>
        <taxon>Clostridia</taxon>
        <taxon>Eubacteriales</taxon>
        <taxon>Desulfallaceae</taxon>
        <taxon>Desulfallas</taxon>
    </lineage>
</organism>
<keyword evidence="2" id="KW-1185">Reference proteome</keyword>
<dbReference type="EMBL" id="VNHM01000001">
    <property type="protein sequence ID" value="TYO97982.1"/>
    <property type="molecule type" value="Genomic_DNA"/>
</dbReference>